<evidence type="ECO:0000313" key="3">
    <source>
        <dbReference type="Proteomes" id="UP000283509"/>
    </source>
</evidence>
<feature type="compositionally biased region" description="Pro residues" evidence="1">
    <location>
        <begin position="273"/>
        <end position="306"/>
    </location>
</feature>
<evidence type="ECO:0000256" key="1">
    <source>
        <dbReference type="SAM" id="MobiDB-lite"/>
    </source>
</evidence>
<protein>
    <submittedName>
        <fullName evidence="2">Uncharacterized protein</fullName>
    </submittedName>
</protein>
<feature type="compositionally biased region" description="Pro residues" evidence="1">
    <location>
        <begin position="322"/>
        <end position="335"/>
    </location>
</feature>
<name>A0A3R7SN15_PENVA</name>
<reference evidence="2 3" key="1">
    <citation type="submission" date="2018-04" db="EMBL/GenBank/DDBJ databases">
        <authorList>
            <person name="Zhang X."/>
            <person name="Yuan J."/>
            <person name="Li F."/>
            <person name="Xiang J."/>
        </authorList>
    </citation>
    <scope>NUCLEOTIDE SEQUENCE [LARGE SCALE GENOMIC DNA]</scope>
    <source>
        <tissue evidence="2">Muscle</tissue>
    </source>
</reference>
<feature type="region of interest" description="Disordered" evidence="1">
    <location>
        <begin position="261"/>
        <end position="471"/>
    </location>
</feature>
<feature type="compositionally biased region" description="Pro residues" evidence="1">
    <location>
        <begin position="32"/>
        <end position="52"/>
    </location>
</feature>
<gene>
    <name evidence="2" type="ORF">C7M84_013932</name>
</gene>
<dbReference type="AlphaFoldDB" id="A0A3R7SN15"/>
<feature type="region of interest" description="Disordered" evidence="1">
    <location>
        <begin position="27"/>
        <end position="57"/>
    </location>
</feature>
<organism evidence="2 3">
    <name type="scientific">Penaeus vannamei</name>
    <name type="common">Whiteleg shrimp</name>
    <name type="synonym">Litopenaeus vannamei</name>
    <dbReference type="NCBI Taxonomy" id="6689"/>
    <lineage>
        <taxon>Eukaryota</taxon>
        <taxon>Metazoa</taxon>
        <taxon>Ecdysozoa</taxon>
        <taxon>Arthropoda</taxon>
        <taxon>Crustacea</taxon>
        <taxon>Multicrustacea</taxon>
        <taxon>Malacostraca</taxon>
        <taxon>Eumalacostraca</taxon>
        <taxon>Eucarida</taxon>
        <taxon>Decapoda</taxon>
        <taxon>Dendrobranchiata</taxon>
        <taxon>Penaeoidea</taxon>
        <taxon>Penaeidae</taxon>
        <taxon>Penaeus</taxon>
    </lineage>
</organism>
<dbReference type="EMBL" id="QCYY01002736">
    <property type="protein sequence ID" value="ROT67951.1"/>
    <property type="molecule type" value="Genomic_DNA"/>
</dbReference>
<feature type="compositionally biased region" description="Polar residues" evidence="1">
    <location>
        <begin position="374"/>
        <end position="384"/>
    </location>
</feature>
<proteinExistence type="predicted"/>
<feature type="compositionally biased region" description="Polar residues" evidence="1">
    <location>
        <begin position="396"/>
        <end position="405"/>
    </location>
</feature>
<dbReference type="Proteomes" id="UP000283509">
    <property type="component" value="Unassembled WGS sequence"/>
</dbReference>
<feature type="compositionally biased region" description="Low complexity" evidence="1">
    <location>
        <begin position="342"/>
        <end position="365"/>
    </location>
</feature>
<feature type="compositionally biased region" description="Low complexity" evidence="1">
    <location>
        <begin position="406"/>
        <end position="460"/>
    </location>
</feature>
<sequence length="495" mass="51826">MLLANGHVFPPLTSLRRRSDSTFTHLRARLYPPSPGGLKPPTPGSDRPPPRPVWTRNYSSFPVVTRPSSSSGRDYLPPLRAGINILPPYYSILLPPVDIDLAPAGSKTPTSSSSVSNSTLLIAPGETLPSSFRARRLPPSPVVDSYLLPRLYLASCSAGLTCLPGSSVLDHPHPPLLYVLDSLILRRDSTILHPGRITSSRGSGLDSSRHAVVNSTSLPVVLDPALMSPPGARLYLLLRSRINLLPPVVTATVLPLTLTSSSGQGNLLAPPVVTRPPPPVVTRPPPHPVVTRPPHPPGETLPPPPGRINLLPRDSSLGVTRPPHPPGETLPPPPGRINLLPRDSTSSSSGSNSTSSSSGRDSTSSFRARKNLTPRDSNSTSSPVVTRPSISGRGLYNSSSGQDITSSPRGSDSTSSSGSDSTSSSSGQDSTSSSSSGRDSTSSSGSDSTSSSGSDSTSSSIRRTRPPHPPARLYLASWAGLTSSARCDLRPSAAR</sequence>
<evidence type="ECO:0000313" key="2">
    <source>
        <dbReference type="EMBL" id="ROT67951.1"/>
    </source>
</evidence>
<comment type="caution">
    <text evidence="2">The sequence shown here is derived from an EMBL/GenBank/DDBJ whole genome shotgun (WGS) entry which is preliminary data.</text>
</comment>
<keyword evidence="3" id="KW-1185">Reference proteome</keyword>
<reference evidence="2 3" key="2">
    <citation type="submission" date="2019-01" db="EMBL/GenBank/DDBJ databases">
        <title>The decoding of complex shrimp genome reveals the adaptation for benthos swimmer, frequently molting mechanism and breeding impact on genome.</title>
        <authorList>
            <person name="Sun Y."/>
            <person name="Gao Y."/>
            <person name="Yu Y."/>
        </authorList>
    </citation>
    <scope>NUCLEOTIDE SEQUENCE [LARGE SCALE GENOMIC DNA]</scope>
    <source>
        <tissue evidence="2">Muscle</tissue>
    </source>
</reference>
<accession>A0A3R7SN15</accession>